<protein>
    <submittedName>
        <fullName evidence="1">Uncharacterized protein</fullName>
    </submittedName>
</protein>
<accession>A0A845GCN9</accession>
<comment type="caution">
    <text evidence="1">The sequence shown here is derived from an EMBL/GenBank/DDBJ whole genome shotgun (WGS) entry which is preliminary data.</text>
</comment>
<evidence type="ECO:0000313" key="2">
    <source>
        <dbReference type="Proteomes" id="UP000470302"/>
    </source>
</evidence>
<evidence type="ECO:0000313" key="1">
    <source>
        <dbReference type="EMBL" id="MYM90559.1"/>
    </source>
</evidence>
<dbReference type="Proteomes" id="UP000470302">
    <property type="component" value="Unassembled WGS sequence"/>
</dbReference>
<dbReference type="AlphaFoldDB" id="A0A845GCN9"/>
<dbReference type="RefSeq" id="WP_161099336.1">
    <property type="nucleotide sequence ID" value="NZ_WWCW01000127.1"/>
</dbReference>
<proteinExistence type="predicted"/>
<dbReference type="EMBL" id="WWCW01000127">
    <property type="protein sequence ID" value="MYM90559.1"/>
    <property type="molecule type" value="Genomic_DNA"/>
</dbReference>
<reference evidence="1 2" key="1">
    <citation type="submission" date="2020-01" db="EMBL/GenBank/DDBJ databases">
        <title>Novel species isolated from a subtropical stream in China.</title>
        <authorList>
            <person name="Lu H."/>
        </authorList>
    </citation>
    <scope>NUCLEOTIDE SEQUENCE [LARGE SCALE GENOMIC DNA]</scope>
    <source>
        <strain evidence="1 2">FT82W</strain>
    </source>
</reference>
<name>A0A845GCN9_9BURK</name>
<organism evidence="1 2">
    <name type="scientific">Duganella vulcania</name>
    <dbReference type="NCBI Taxonomy" id="2692166"/>
    <lineage>
        <taxon>Bacteria</taxon>
        <taxon>Pseudomonadati</taxon>
        <taxon>Pseudomonadota</taxon>
        <taxon>Betaproteobacteria</taxon>
        <taxon>Burkholderiales</taxon>
        <taxon>Oxalobacteraceae</taxon>
        <taxon>Telluria group</taxon>
        <taxon>Duganella</taxon>
    </lineage>
</organism>
<gene>
    <name evidence="1" type="ORF">GTP91_25725</name>
</gene>
<sequence length="597" mass="64711">MRLPVLLEPWRAWLALFPGDLAEPLGEMLLRLHPLVGRLGSATSRPDDLPAGVGNIVPRGSYERMLLTEWAYADAVPDEFLRRAASGELLFTGPEPAGRQRSRRSVVLFDAGPAQLGEPRLAHLALFILLARRAQEAGAEFLWGILQKPAALDQREGREGLQALLRSRTLHSPGAADAAAWEKALGAEVDDCWLVGATAHVAPRQVKAAVCVNQALIGNCLEVALTQRRATRHLSLELPSVDDGIRLLRQPFEPVAPYGVLRQRAGRPSLQQPPRFAVAGSGLAVPQVDGSTMIYPLPQSARQKVGKGRSVPARLNANVIAAGVFSKTLSCVSSDGGSLDFRGFPGPLFGQRAVQAPRPEMEHFRAPPGLARWLPLFFLRSKASERVVVLDIEKQLVAWERTAGQGEPAPLRFRTVVRNVLGASQYGDALFFGCAEDGVTRLYRWFPQSPEPQQIARIASGGTALLLGGGRQWRRQHLAALLAVQRTATDWWVGTISDAAVTVVDDGASVLGVVRSRLCPEPGLVVLHPGKRRIELRSGRERFPLVVSEQPIGQACCDPDTGRLAWIGGIDHVLTVREVDSDTPLLRVVVDGDADAS</sequence>